<sequence>MIAFCRIGYVLLFCSIFSIGCAPGGDPAASDPSVELNNKLQGDWNVTSFTHDGYEQMDYSISTLEMDFKKDGPTSGELKQSYVFVDGSTETETSRYEVKNEGQEVHINGKQFTADLDGDEITLEGTVNDAQMVIKADRN</sequence>
<reference evidence="2 3" key="1">
    <citation type="submission" date="2017-10" db="EMBL/GenBank/DDBJ databases">
        <title>The draft genome sequence of Lewinella marina KCTC 32374.</title>
        <authorList>
            <person name="Wang K."/>
        </authorList>
    </citation>
    <scope>NUCLEOTIDE SEQUENCE [LARGE SCALE GENOMIC DNA]</scope>
    <source>
        <strain evidence="2 3">MKG-38</strain>
    </source>
</reference>
<keyword evidence="3" id="KW-1185">Reference proteome</keyword>
<name>A0A2G0CDA3_9BACT</name>
<dbReference type="OrthoDB" id="9888233at2"/>
<dbReference type="EMBL" id="PDLO01000006">
    <property type="protein sequence ID" value="PHK97954.1"/>
    <property type="molecule type" value="Genomic_DNA"/>
</dbReference>
<organism evidence="2 3">
    <name type="scientific">Neolewinella marina</name>
    <dbReference type="NCBI Taxonomy" id="438751"/>
    <lineage>
        <taxon>Bacteria</taxon>
        <taxon>Pseudomonadati</taxon>
        <taxon>Bacteroidota</taxon>
        <taxon>Saprospiria</taxon>
        <taxon>Saprospirales</taxon>
        <taxon>Lewinellaceae</taxon>
        <taxon>Neolewinella</taxon>
    </lineage>
</organism>
<proteinExistence type="predicted"/>
<dbReference type="PROSITE" id="PS51257">
    <property type="entry name" value="PROKAR_LIPOPROTEIN"/>
    <property type="match status" value="1"/>
</dbReference>
<evidence type="ECO:0000313" key="3">
    <source>
        <dbReference type="Proteomes" id="UP000226437"/>
    </source>
</evidence>
<gene>
    <name evidence="2" type="ORF">CGL56_14170</name>
</gene>
<dbReference type="RefSeq" id="WP_099107228.1">
    <property type="nucleotide sequence ID" value="NZ_JAATJF010000003.1"/>
</dbReference>
<dbReference type="AlphaFoldDB" id="A0A2G0CDA3"/>
<keyword evidence="1" id="KW-0732">Signal</keyword>
<evidence type="ECO:0008006" key="4">
    <source>
        <dbReference type="Google" id="ProtNLM"/>
    </source>
</evidence>
<dbReference type="Proteomes" id="UP000226437">
    <property type="component" value="Unassembled WGS sequence"/>
</dbReference>
<feature type="signal peptide" evidence="1">
    <location>
        <begin position="1"/>
        <end position="24"/>
    </location>
</feature>
<protein>
    <recommendedName>
        <fullName evidence="4">Lipocalin-like domain-containing protein</fullName>
    </recommendedName>
</protein>
<evidence type="ECO:0000313" key="2">
    <source>
        <dbReference type="EMBL" id="PHK97954.1"/>
    </source>
</evidence>
<accession>A0A2G0CDA3</accession>
<feature type="chain" id="PRO_5013760178" description="Lipocalin-like domain-containing protein" evidence="1">
    <location>
        <begin position="25"/>
        <end position="139"/>
    </location>
</feature>
<comment type="caution">
    <text evidence="2">The sequence shown here is derived from an EMBL/GenBank/DDBJ whole genome shotgun (WGS) entry which is preliminary data.</text>
</comment>
<evidence type="ECO:0000256" key="1">
    <source>
        <dbReference type="SAM" id="SignalP"/>
    </source>
</evidence>